<dbReference type="Proteomes" id="UP000594263">
    <property type="component" value="Unplaced"/>
</dbReference>
<evidence type="ECO:0000256" key="2">
    <source>
        <dbReference type="ARBA" id="ARBA00022737"/>
    </source>
</evidence>
<dbReference type="PROSITE" id="PS51032">
    <property type="entry name" value="AP2_ERF"/>
    <property type="match status" value="2"/>
</dbReference>
<dbReference type="PANTHER" id="PTHR32467">
    <property type="entry name" value="AP2-LIKE ETHYLENE-RESPONSIVE TRANSCRIPTION FACTOR"/>
    <property type="match status" value="1"/>
</dbReference>
<comment type="subcellular location">
    <subcellularLocation>
        <location evidence="1">Nucleus</location>
    </subcellularLocation>
</comment>
<keyword evidence="3" id="KW-0805">Transcription regulation</keyword>
<evidence type="ECO:0000256" key="5">
    <source>
        <dbReference type="ARBA" id="ARBA00023163"/>
    </source>
</evidence>
<keyword evidence="2" id="KW-0677">Repeat</keyword>
<protein>
    <recommendedName>
        <fullName evidence="8">AP2/ERF domain-containing protein</fullName>
    </recommendedName>
</protein>
<feature type="region of interest" description="Disordered" evidence="7">
    <location>
        <begin position="161"/>
        <end position="190"/>
    </location>
</feature>
<evidence type="ECO:0000259" key="8">
    <source>
        <dbReference type="PROSITE" id="PS51032"/>
    </source>
</evidence>
<proteinExistence type="predicted"/>
<name>A0A7N0TTW7_KALFE</name>
<accession>A0A7N0TTW7</accession>
<reference evidence="9" key="1">
    <citation type="submission" date="2021-01" db="UniProtKB">
        <authorList>
            <consortium name="EnsemblPlants"/>
        </authorList>
    </citation>
    <scope>IDENTIFICATION</scope>
</reference>
<evidence type="ECO:0000313" key="10">
    <source>
        <dbReference type="Proteomes" id="UP000594263"/>
    </source>
</evidence>
<keyword evidence="5" id="KW-0804">Transcription</keyword>
<feature type="domain" description="AP2/ERF" evidence="8">
    <location>
        <begin position="378"/>
        <end position="436"/>
    </location>
</feature>
<dbReference type="GO" id="GO:0003700">
    <property type="term" value="F:DNA-binding transcription factor activity"/>
    <property type="evidence" value="ECO:0007669"/>
    <property type="project" value="InterPro"/>
</dbReference>
<feature type="region of interest" description="Disordered" evidence="7">
    <location>
        <begin position="21"/>
        <end position="46"/>
    </location>
</feature>
<dbReference type="Pfam" id="PF00847">
    <property type="entry name" value="AP2"/>
    <property type="match status" value="2"/>
</dbReference>
<dbReference type="AlphaFoldDB" id="A0A7N0TTW7"/>
<dbReference type="GO" id="GO:0005634">
    <property type="term" value="C:nucleus"/>
    <property type="evidence" value="ECO:0007669"/>
    <property type="project" value="UniProtKB-SubCell"/>
</dbReference>
<evidence type="ECO:0000256" key="1">
    <source>
        <dbReference type="ARBA" id="ARBA00004123"/>
    </source>
</evidence>
<dbReference type="InterPro" id="IPR016177">
    <property type="entry name" value="DNA-bd_dom_sf"/>
</dbReference>
<dbReference type="FunFam" id="3.30.730.10:FF:000003">
    <property type="entry name" value="AP2-like ethylene-responsive transcription factor ANT"/>
    <property type="match status" value="1"/>
</dbReference>
<dbReference type="PANTHER" id="PTHR32467:SF101">
    <property type="entry name" value="AP2-LIKE ETHYLENE-RESPONSIVE TRANSCRIPTION FACTOR AIL6"/>
    <property type="match status" value="1"/>
</dbReference>
<keyword evidence="4" id="KW-0238">DNA-binding</keyword>
<dbReference type="GO" id="GO:0003677">
    <property type="term" value="F:DNA binding"/>
    <property type="evidence" value="ECO:0007669"/>
    <property type="project" value="UniProtKB-KW"/>
</dbReference>
<evidence type="ECO:0000256" key="7">
    <source>
        <dbReference type="SAM" id="MobiDB-lite"/>
    </source>
</evidence>
<dbReference type="Gene3D" id="3.30.730.10">
    <property type="entry name" value="AP2/ERF domain"/>
    <property type="match status" value="2"/>
</dbReference>
<feature type="domain" description="AP2/ERF" evidence="8">
    <location>
        <begin position="276"/>
        <end position="342"/>
    </location>
</feature>
<dbReference type="CDD" id="cd00018">
    <property type="entry name" value="AP2"/>
    <property type="match status" value="2"/>
</dbReference>
<sequence>MAPVPDQSNWLTFSLYPNMNMMRSSDDPDHQTHRQPHHHQQQNNHNNSNFISYEAAASPNASSPQYFIDNFYANGYSYSKPQMDFQHHRAQQQVPDSLPWLSSSAAAPKLENFLDSSSMVRYAESQTDTQDSGLTMYEHGSAAAAYYNQAAAAQLIQTNSGSEVDDSGSLSRAAAVAGAHHHHQQQQNQHQLVEYESSANGAQQHQQSLIAFSHQQQPVQNGGLSLGVNINNNLNTTQNLNNNCGAQIVQQEEKGTVAVVDTSKKISDTFGQRTSIYRGVTRHRWTGRYEAHLWDNSCRREGQARKGRQVYLGGYDNEDKAARAYDLAALKYWGPNATTNFPVANYAKELEEMKPMTKQEFIASLRRKSSGFSRGASIYRGVTRHHQQGRWQARIGRVAGNKDLYLGTFATEEEAAEAYDIAAIKFRGINAVTNFEMNRYDVEAITNSTLPVGGAAKRLKSTLESEQKALVSIALNEAQPRPPSHTSSSNISFSLTQPMSAIPCGIPFDAMPSLYQQSLYHQLQNSHPALAIPEPQTSAASSGPAITFLPTTGEYYVWPHQSY</sequence>
<dbReference type="InterPro" id="IPR001471">
    <property type="entry name" value="AP2/ERF_dom"/>
</dbReference>
<dbReference type="Gramene" id="Kaladp0045s0381.1.v1.1">
    <property type="protein sequence ID" value="Kaladp0045s0381.1.v1.1"/>
    <property type="gene ID" value="Kaladp0045s0381.v1.1"/>
</dbReference>
<keyword evidence="6" id="KW-0539">Nucleus</keyword>
<organism evidence="9 10">
    <name type="scientific">Kalanchoe fedtschenkoi</name>
    <name type="common">Lavender scallops</name>
    <name type="synonym">South American air plant</name>
    <dbReference type="NCBI Taxonomy" id="63787"/>
    <lineage>
        <taxon>Eukaryota</taxon>
        <taxon>Viridiplantae</taxon>
        <taxon>Streptophyta</taxon>
        <taxon>Embryophyta</taxon>
        <taxon>Tracheophyta</taxon>
        <taxon>Spermatophyta</taxon>
        <taxon>Magnoliopsida</taxon>
        <taxon>eudicotyledons</taxon>
        <taxon>Gunneridae</taxon>
        <taxon>Pentapetalae</taxon>
        <taxon>Saxifragales</taxon>
        <taxon>Crassulaceae</taxon>
        <taxon>Kalanchoe</taxon>
    </lineage>
</organism>
<dbReference type="PRINTS" id="PR00367">
    <property type="entry name" value="ETHRSPELEMNT"/>
</dbReference>
<dbReference type="SUPFAM" id="SSF54171">
    <property type="entry name" value="DNA-binding domain"/>
    <property type="match status" value="2"/>
</dbReference>
<dbReference type="EnsemblPlants" id="Kaladp0045s0381.1.v1.1">
    <property type="protein sequence ID" value="Kaladp0045s0381.1.v1.1"/>
    <property type="gene ID" value="Kaladp0045s0381.v1.1"/>
</dbReference>
<dbReference type="OMA" id="NKTMAGF"/>
<evidence type="ECO:0000313" key="9">
    <source>
        <dbReference type="EnsemblPlants" id="Kaladp0045s0381.1.v1.1"/>
    </source>
</evidence>
<dbReference type="SMART" id="SM00380">
    <property type="entry name" value="AP2"/>
    <property type="match status" value="2"/>
</dbReference>
<evidence type="ECO:0000256" key="6">
    <source>
        <dbReference type="ARBA" id="ARBA00023242"/>
    </source>
</evidence>
<dbReference type="InterPro" id="IPR036955">
    <property type="entry name" value="AP2/ERF_dom_sf"/>
</dbReference>
<dbReference type="FunFam" id="3.30.730.10:FF:000002">
    <property type="entry name" value="AP2-like ethylene-responsive transcription factor"/>
    <property type="match status" value="1"/>
</dbReference>
<evidence type="ECO:0000256" key="4">
    <source>
        <dbReference type="ARBA" id="ARBA00023125"/>
    </source>
</evidence>
<keyword evidence="10" id="KW-1185">Reference proteome</keyword>
<evidence type="ECO:0000256" key="3">
    <source>
        <dbReference type="ARBA" id="ARBA00023015"/>
    </source>
</evidence>